<reference evidence="3" key="1">
    <citation type="submission" date="2025-08" db="UniProtKB">
        <authorList>
            <consortium name="RefSeq"/>
        </authorList>
    </citation>
    <scope>IDENTIFICATION</scope>
    <source>
        <strain evidence="3">Aabys</strain>
        <tissue evidence="3">Whole body</tissue>
    </source>
</reference>
<dbReference type="RefSeq" id="XP_058981456.1">
    <property type="nucleotide sequence ID" value="XM_059125473.1"/>
</dbReference>
<organism evidence="2 3">
    <name type="scientific">Musca domestica</name>
    <name type="common">House fly</name>
    <dbReference type="NCBI Taxonomy" id="7370"/>
    <lineage>
        <taxon>Eukaryota</taxon>
        <taxon>Metazoa</taxon>
        <taxon>Ecdysozoa</taxon>
        <taxon>Arthropoda</taxon>
        <taxon>Hexapoda</taxon>
        <taxon>Insecta</taxon>
        <taxon>Pterygota</taxon>
        <taxon>Neoptera</taxon>
        <taxon>Endopterygota</taxon>
        <taxon>Diptera</taxon>
        <taxon>Brachycera</taxon>
        <taxon>Muscomorpha</taxon>
        <taxon>Muscoidea</taxon>
        <taxon>Muscidae</taxon>
        <taxon>Musca</taxon>
    </lineage>
</organism>
<keyword evidence="2" id="KW-1185">Reference proteome</keyword>
<sequence length="148" mass="17204">MSIIKKQFVSPLAPQNAILQTDENKKSEMARIEDIEKNIKLLNDKFDTCINVLTKIEIKLDTLLTQDWKKIYFPIQNEADLHKVEKKIGEDFASFIPIMERILFPSGVVKNLCRVLSEELIMNYNFEGIKGKMAFKSFENINKLMYGK</sequence>
<dbReference type="Pfam" id="PF16064">
    <property type="entry name" value="DUF4806"/>
    <property type="match status" value="1"/>
</dbReference>
<dbReference type="GeneID" id="131803781"/>
<evidence type="ECO:0000313" key="3">
    <source>
        <dbReference type="RefSeq" id="XP_058981456.1"/>
    </source>
</evidence>
<accession>A0ABM3V6R2</accession>
<proteinExistence type="predicted"/>
<dbReference type="InterPro" id="IPR032071">
    <property type="entry name" value="DUF4806"/>
</dbReference>
<protein>
    <submittedName>
        <fullName evidence="3">Uncharacterized protein LOC131803781</fullName>
    </submittedName>
</protein>
<dbReference type="Proteomes" id="UP001652621">
    <property type="component" value="Unplaced"/>
</dbReference>
<evidence type="ECO:0000259" key="1">
    <source>
        <dbReference type="Pfam" id="PF16064"/>
    </source>
</evidence>
<feature type="domain" description="DUF4806" evidence="1">
    <location>
        <begin position="68"/>
        <end position="146"/>
    </location>
</feature>
<evidence type="ECO:0000313" key="2">
    <source>
        <dbReference type="Proteomes" id="UP001652621"/>
    </source>
</evidence>
<gene>
    <name evidence="3" type="primary">LOC131803781</name>
</gene>
<name>A0ABM3V6R2_MUSDO</name>